<organism evidence="2 3">
    <name type="scientific">Linum tenue</name>
    <dbReference type="NCBI Taxonomy" id="586396"/>
    <lineage>
        <taxon>Eukaryota</taxon>
        <taxon>Viridiplantae</taxon>
        <taxon>Streptophyta</taxon>
        <taxon>Embryophyta</taxon>
        <taxon>Tracheophyta</taxon>
        <taxon>Spermatophyta</taxon>
        <taxon>Magnoliopsida</taxon>
        <taxon>eudicotyledons</taxon>
        <taxon>Gunneridae</taxon>
        <taxon>Pentapetalae</taxon>
        <taxon>rosids</taxon>
        <taxon>fabids</taxon>
        <taxon>Malpighiales</taxon>
        <taxon>Linaceae</taxon>
        <taxon>Linum</taxon>
    </lineage>
</organism>
<dbReference type="EMBL" id="CAMGYJ010000008">
    <property type="protein sequence ID" value="CAI0454039.1"/>
    <property type="molecule type" value="Genomic_DNA"/>
</dbReference>
<dbReference type="Proteomes" id="UP001154282">
    <property type="component" value="Unassembled WGS sequence"/>
</dbReference>
<accession>A0AAV0N6L6</accession>
<feature type="transmembrane region" description="Helical" evidence="1">
    <location>
        <begin position="28"/>
        <end position="52"/>
    </location>
</feature>
<protein>
    <submittedName>
        <fullName evidence="2">Uncharacterized protein</fullName>
    </submittedName>
</protein>
<sequence>MTLPPSPSPLLPKPSPAAPRTTAATPAVLLFSLIVFAVSAVIVIVAAAAAAYSPNLNSSLVLAAGFIFASLVLVVASRAVMVTWITVLVLLAFAGKRRRVLVQHGQKITTDIVVNLFRCAA</sequence>
<keyword evidence="1" id="KW-0472">Membrane</keyword>
<reference evidence="2" key="1">
    <citation type="submission" date="2022-08" db="EMBL/GenBank/DDBJ databases">
        <authorList>
            <person name="Gutierrez-Valencia J."/>
        </authorList>
    </citation>
    <scope>NUCLEOTIDE SEQUENCE</scope>
</reference>
<gene>
    <name evidence="2" type="ORF">LITE_LOCUS31834</name>
</gene>
<evidence type="ECO:0000313" key="3">
    <source>
        <dbReference type="Proteomes" id="UP001154282"/>
    </source>
</evidence>
<comment type="caution">
    <text evidence="2">The sequence shown here is derived from an EMBL/GenBank/DDBJ whole genome shotgun (WGS) entry which is preliminary data.</text>
</comment>
<dbReference type="PANTHER" id="PTHR34656:SF2">
    <property type="entry name" value="TRANSMEMBRANE PROTEIN"/>
    <property type="match status" value="1"/>
</dbReference>
<dbReference type="PANTHER" id="PTHR34656">
    <property type="entry name" value="PYRROLINE-5-CARBOXYLATE REDUCTASE"/>
    <property type="match status" value="1"/>
</dbReference>
<dbReference type="AlphaFoldDB" id="A0AAV0N6L6"/>
<keyword evidence="1" id="KW-1133">Transmembrane helix</keyword>
<evidence type="ECO:0000313" key="2">
    <source>
        <dbReference type="EMBL" id="CAI0454039.1"/>
    </source>
</evidence>
<name>A0AAV0N6L6_9ROSI</name>
<proteinExistence type="predicted"/>
<keyword evidence="1" id="KW-0812">Transmembrane</keyword>
<evidence type="ECO:0000256" key="1">
    <source>
        <dbReference type="SAM" id="Phobius"/>
    </source>
</evidence>
<keyword evidence="3" id="KW-1185">Reference proteome</keyword>
<feature type="transmembrane region" description="Helical" evidence="1">
    <location>
        <begin position="64"/>
        <end position="93"/>
    </location>
</feature>